<accession>A0A7S8CC14</accession>
<reference evidence="1 2" key="1">
    <citation type="submission" date="2019-07" db="EMBL/GenBank/DDBJ databases">
        <title>Genome sequence of 2 isolates from Red Sea Mangroves.</title>
        <authorList>
            <person name="Sefrji F."/>
            <person name="Michoud G."/>
            <person name="Merlino G."/>
            <person name="Daffonchio D."/>
        </authorList>
    </citation>
    <scope>NUCLEOTIDE SEQUENCE [LARGE SCALE GENOMIC DNA]</scope>
    <source>
        <strain evidence="1 2">R1DC41</strain>
    </source>
</reference>
<sequence>MGIFKRFSKECETSDAHEDVTLQTRYYKESGRKMVEEIKGLIEKVGYRVISVSVDRGEIMAQRPRDKSGLLVVSVVQLTPIKTAVDVKNSTDLFIPTGAQPKLKQEILSIYAELKKKFQEIDG</sequence>
<dbReference type="EMBL" id="CP049742">
    <property type="protein sequence ID" value="QPC47190.1"/>
    <property type="molecule type" value="Genomic_DNA"/>
</dbReference>
<organism evidence="1 2">
    <name type="scientific">Mangrovibacillus cuniculi</name>
    <dbReference type="NCBI Taxonomy" id="2593652"/>
    <lineage>
        <taxon>Bacteria</taxon>
        <taxon>Bacillati</taxon>
        <taxon>Bacillota</taxon>
        <taxon>Bacilli</taxon>
        <taxon>Bacillales</taxon>
        <taxon>Bacillaceae</taxon>
        <taxon>Mangrovibacillus</taxon>
    </lineage>
</organism>
<dbReference type="KEGG" id="mcui:G8O30_09515"/>
<name>A0A7S8CC14_9BACI</name>
<evidence type="ECO:0000313" key="2">
    <source>
        <dbReference type="Proteomes" id="UP000593626"/>
    </source>
</evidence>
<dbReference type="RefSeq" id="WP_239671855.1">
    <property type="nucleotide sequence ID" value="NZ_CP049742.1"/>
</dbReference>
<evidence type="ECO:0000313" key="1">
    <source>
        <dbReference type="EMBL" id="QPC47190.1"/>
    </source>
</evidence>
<dbReference type="AlphaFoldDB" id="A0A7S8CC14"/>
<dbReference type="Proteomes" id="UP000593626">
    <property type="component" value="Chromosome"/>
</dbReference>
<gene>
    <name evidence="1" type="ORF">G8O30_09515</name>
</gene>
<keyword evidence="2" id="KW-1185">Reference proteome</keyword>
<evidence type="ECO:0008006" key="3">
    <source>
        <dbReference type="Google" id="ProtNLM"/>
    </source>
</evidence>
<protein>
    <recommendedName>
        <fullName evidence="3">Cytosolic protein</fullName>
    </recommendedName>
</protein>
<proteinExistence type="predicted"/>